<protein>
    <submittedName>
        <fullName evidence="1">Uncharacterized protein</fullName>
    </submittedName>
</protein>
<name>A0A9P0CDN0_BEMTA</name>
<dbReference type="AlphaFoldDB" id="A0A9P0CDN0"/>
<accession>A0A9P0CDN0</accession>
<dbReference type="Proteomes" id="UP001152759">
    <property type="component" value="Chromosome 3"/>
</dbReference>
<keyword evidence="2" id="KW-1185">Reference proteome</keyword>
<organism evidence="1 2">
    <name type="scientific">Bemisia tabaci</name>
    <name type="common">Sweetpotato whitefly</name>
    <name type="synonym">Aleurodes tabaci</name>
    <dbReference type="NCBI Taxonomy" id="7038"/>
    <lineage>
        <taxon>Eukaryota</taxon>
        <taxon>Metazoa</taxon>
        <taxon>Ecdysozoa</taxon>
        <taxon>Arthropoda</taxon>
        <taxon>Hexapoda</taxon>
        <taxon>Insecta</taxon>
        <taxon>Pterygota</taxon>
        <taxon>Neoptera</taxon>
        <taxon>Paraneoptera</taxon>
        <taxon>Hemiptera</taxon>
        <taxon>Sternorrhyncha</taxon>
        <taxon>Aleyrodoidea</taxon>
        <taxon>Aleyrodidae</taxon>
        <taxon>Aleyrodinae</taxon>
        <taxon>Bemisia</taxon>
    </lineage>
</organism>
<evidence type="ECO:0000313" key="1">
    <source>
        <dbReference type="EMBL" id="CAH0768230.1"/>
    </source>
</evidence>
<gene>
    <name evidence="1" type="ORF">BEMITA_LOCUS5399</name>
</gene>
<proteinExistence type="predicted"/>
<evidence type="ECO:0000313" key="2">
    <source>
        <dbReference type="Proteomes" id="UP001152759"/>
    </source>
</evidence>
<sequence length="98" mass="11677">MYISSSSLKEKYIPKTLCSDGIRSDIFPVHPQSNIKRRTEKKLLLRFWSVSHKQLFKLLSSSLCLLVHLKAKCIGQKRPCRQLVHFHTLFLFKNYWWV</sequence>
<reference evidence="1" key="1">
    <citation type="submission" date="2021-12" db="EMBL/GenBank/DDBJ databases">
        <authorList>
            <person name="King R."/>
        </authorList>
    </citation>
    <scope>NUCLEOTIDE SEQUENCE</scope>
</reference>
<dbReference type="EMBL" id="OU963864">
    <property type="protein sequence ID" value="CAH0768230.1"/>
    <property type="molecule type" value="Genomic_DNA"/>
</dbReference>